<dbReference type="SUPFAM" id="SSF52266">
    <property type="entry name" value="SGNH hydrolase"/>
    <property type="match status" value="1"/>
</dbReference>
<reference evidence="1 2" key="1">
    <citation type="submission" date="2016-07" db="EMBL/GenBank/DDBJ databases">
        <title>Draft Genome Sequence of Methylobrevis pamukkalensis PK2.</title>
        <authorList>
            <person name="Vasilenko O.V."/>
            <person name="Doronina N.V."/>
            <person name="Shmareva M.N."/>
            <person name="Tarlachkov S.V."/>
            <person name="Mustakhimov I."/>
            <person name="Trotsenko Y.A."/>
        </authorList>
    </citation>
    <scope>NUCLEOTIDE SEQUENCE [LARGE SCALE GENOMIC DNA]</scope>
    <source>
        <strain evidence="1 2">PK2</strain>
    </source>
</reference>
<accession>A0A1E3H0R1</accession>
<dbReference type="RefSeq" id="WP_069307283.1">
    <property type="nucleotide sequence ID" value="NZ_MCRJ01000069.1"/>
</dbReference>
<sequence length="699" mass="73853">MVDKLGLTDVLGGIFDRLRRAERFAAEIEDKLLRDISVPWAIFGPDGRAAILVGADGLPGFGAANILQGEDAGFTTTGHRLLQPSFIDADGRVIFGIADTGKILMQRDSEVAGEDLLAEGGYIGGIADADGRLMIGVRPDGRVGLTRDTETRGDDLLAEGGYIGGITDADDRVLLGVRPDGRVGFLRDSELSGEDVLAEGGYIGGIADADNRLMIRFRADGSVGLTLDDATLATIGAGGYLTPDDILGESRDILGPVVINSIGTRRWMAYETLGGETRLYDYLQRADLLSTTIISSTAGPIAGVLAIGQSTAHGGGLSALDEEDMVHTTSNPRPYDVLSLINTARPDDTIRLPGGVSVSASTLTDVEPASEVAASGHGETGMVAYGVYRLSLNPDFGVGRETIIVGTAAKSGAMISELDEGTEPFNNGVAFVTAARRIALEGFAREFTLNAFVCVHGEAARQDGQTAASYVSQATAWFADLRAAVMAELRDDHPVIPILMSQLSAASDGVYSDIPLAQETLVETLDDVYFSHPNYFSEHVPDDQVHDLPIWYAIKKEYFARAERVITTGGTWADLHVPSGGVSVVGSVVTLSYTGGDEVIGDLVATTDVPAATDYGFTFVPVGSTTISSVTVNGPARTVIVTLSAPPVTGDKLRYALEGPGAVDRAGAWGQITDSHPGMSIADPTWRMRNYARSQEWTF</sequence>
<comment type="caution">
    <text evidence="1">The sequence shown here is derived from an EMBL/GenBank/DDBJ whole genome shotgun (WGS) entry which is preliminary data.</text>
</comment>
<dbReference type="AlphaFoldDB" id="A0A1E3H0R1"/>
<evidence type="ECO:0000313" key="1">
    <source>
        <dbReference type="EMBL" id="ODN69890.1"/>
    </source>
</evidence>
<keyword evidence="2" id="KW-1185">Reference proteome</keyword>
<protein>
    <recommendedName>
        <fullName evidence="3">Sialate O-acetylesterase domain-containing protein</fullName>
    </recommendedName>
</protein>
<dbReference type="InterPro" id="IPR036514">
    <property type="entry name" value="SGNH_hydro_sf"/>
</dbReference>
<gene>
    <name evidence="1" type="ORF">A6302_02772</name>
</gene>
<name>A0A1E3H0R1_9HYPH</name>
<proteinExistence type="predicted"/>
<evidence type="ECO:0008006" key="3">
    <source>
        <dbReference type="Google" id="ProtNLM"/>
    </source>
</evidence>
<dbReference type="GO" id="GO:0016788">
    <property type="term" value="F:hydrolase activity, acting on ester bonds"/>
    <property type="evidence" value="ECO:0007669"/>
    <property type="project" value="UniProtKB-ARBA"/>
</dbReference>
<dbReference type="EMBL" id="MCRJ01000069">
    <property type="protein sequence ID" value="ODN69890.1"/>
    <property type="molecule type" value="Genomic_DNA"/>
</dbReference>
<dbReference type="Gene3D" id="3.40.50.1110">
    <property type="entry name" value="SGNH hydrolase"/>
    <property type="match status" value="1"/>
</dbReference>
<organism evidence="1 2">
    <name type="scientific">Methylobrevis pamukkalensis</name>
    <dbReference type="NCBI Taxonomy" id="1439726"/>
    <lineage>
        <taxon>Bacteria</taxon>
        <taxon>Pseudomonadati</taxon>
        <taxon>Pseudomonadota</taxon>
        <taxon>Alphaproteobacteria</taxon>
        <taxon>Hyphomicrobiales</taxon>
        <taxon>Pleomorphomonadaceae</taxon>
        <taxon>Methylobrevis</taxon>
    </lineage>
</organism>
<evidence type="ECO:0000313" key="2">
    <source>
        <dbReference type="Proteomes" id="UP000094622"/>
    </source>
</evidence>
<dbReference type="Proteomes" id="UP000094622">
    <property type="component" value="Unassembled WGS sequence"/>
</dbReference>